<reference evidence="2 3" key="1">
    <citation type="submission" date="2018-01" db="EMBL/GenBank/DDBJ databases">
        <title>Complete and assembled Genome of Pantoea calida DSM22759T.</title>
        <authorList>
            <person name="Stevens M.J.A."/>
            <person name="Zurfluh K."/>
            <person name="Stephan R."/>
        </authorList>
    </citation>
    <scope>NUCLEOTIDE SEQUENCE [LARGE SCALE GENOMIC DNA]</scope>
    <source>
        <strain evidence="2 3">DSM 22759</strain>
    </source>
</reference>
<feature type="transmembrane region" description="Helical" evidence="1">
    <location>
        <begin position="157"/>
        <end position="176"/>
    </location>
</feature>
<organism evidence="2 3">
    <name type="scientific">Mixta calida</name>
    <dbReference type="NCBI Taxonomy" id="665913"/>
    <lineage>
        <taxon>Bacteria</taxon>
        <taxon>Pseudomonadati</taxon>
        <taxon>Pseudomonadota</taxon>
        <taxon>Gammaproteobacteria</taxon>
        <taxon>Enterobacterales</taxon>
        <taxon>Erwiniaceae</taxon>
        <taxon>Mixta</taxon>
    </lineage>
</organism>
<proteinExistence type="predicted"/>
<keyword evidence="1" id="KW-1133">Transmembrane helix</keyword>
<dbReference type="InterPro" id="IPR053170">
    <property type="entry name" value="Transcription_regulator"/>
</dbReference>
<evidence type="ECO:0000313" key="2">
    <source>
        <dbReference type="EMBL" id="AUY24833.1"/>
    </source>
</evidence>
<evidence type="ECO:0000256" key="1">
    <source>
        <dbReference type="SAM" id="Phobius"/>
    </source>
</evidence>
<name>A0ABM6RZ09_9GAMM</name>
<dbReference type="PANTHER" id="PTHR40031">
    <property type="entry name" value="HYPOTHETICAL MEMBRANE SPANNING PROTEIN"/>
    <property type="match status" value="1"/>
</dbReference>
<evidence type="ECO:0000313" key="3">
    <source>
        <dbReference type="Proteomes" id="UP000237673"/>
    </source>
</evidence>
<feature type="transmembrane region" description="Helical" evidence="1">
    <location>
        <begin position="93"/>
        <end position="111"/>
    </location>
</feature>
<dbReference type="PANTHER" id="PTHR40031:SF1">
    <property type="entry name" value="MEMBRANE-BOUND METAL-DEPENDENT HYDROLASE"/>
    <property type="match status" value="1"/>
</dbReference>
<protein>
    <submittedName>
        <fullName evidence="2">Metal-dependent hydrolase</fullName>
    </submittedName>
</protein>
<dbReference type="Proteomes" id="UP000237673">
    <property type="component" value="Chromosome"/>
</dbReference>
<dbReference type="Pfam" id="PF04307">
    <property type="entry name" value="YdjM"/>
    <property type="match status" value="1"/>
</dbReference>
<keyword evidence="2" id="KW-0378">Hydrolase</keyword>
<gene>
    <name evidence="2" type="ORF">C2E16_07875</name>
</gene>
<dbReference type="GeneID" id="84631107"/>
<keyword evidence="3" id="KW-1185">Reference proteome</keyword>
<dbReference type="InterPro" id="IPR007404">
    <property type="entry name" value="YdjM-like"/>
</dbReference>
<keyword evidence="1" id="KW-0472">Membrane</keyword>
<dbReference type="EMBL" id="CP026378">
    <property type="protein sequence ID" value="AUY24833.1"/>
    <property type="molecule type" value="Genomic_DNA"/>
</dbReference>
<dbReference type="RefSeq" id="WP_084970456.1">
    <property type="nucleotide sequence ID" value="NZ_CP026378.1"/>
</dbReference>
<dbReference type="GO" id="GO:0016787">
    <property type="term" value="F:hydrolase activity"/>
    <property type="evidence" value="ECO:0007669"/>
    <property type="project" value="UniProtKB-KW"/>
</dbReference>
<sequence>MDSVSQLVLGASVTMAVMGRRALLWQSALVGAFCGTLPDLDVFLDHGDAIRNMTLHRTESHALIWLTLLSPLLAWLTAGVLKQTFQWARWWPAVWLALITHPLLDLMTVYGTQLGLPFTDYPWAIGSIFIVDPLYTLPLIIGLIAALWRRQPRWSRVGLAISSLYLLWSMAAQGIATHQVAPQIARQVGGNARLLVTPTAFNTLVWRVVAVTPERYYEGYWSLFSPQRPLQLSAHDRGAGLYQQWKGDWAVERVAWFSHGFFALREHDGNLLISDLRMGEAPHFTFTFNLGAPQARDLHPARLPSERPSLTEMWRTLRQRL</sequence>
<feature type="transmembrane region" description="Helical" evidence="1">
    <location>
        <begin position="123"/>
        <end position="145"/>
    </location>
</feature>
<feature type="transmembrane region" description="Helical" evidence="1">
    <location>
        <begin position="62"/>
        <end position="81"/>
    </location>
</feature>
<keyword evidence="1" id="KW-0812">Transmembrane</keyword>
<accession>A0ABM6RZ09</accession>